<keyword evidence="3" id="KW-1003">Cell membrane</keyword>
<evidence type="ECO:0000256" key="1">
    <source>
        <dbReference type="ARBA" id="ARBA00004651"/>
    </source>
</evidence>
<keyword evidence="4 7" id="KW-0812">Transmembrane</keyword>
<evidence type="ECO:0000256" key="2">
    <source>
        <dbReference type="ARBA" id="ARBA00006679"/>
    </source>
</evidence>
<keyword evidence="9" id="KW-1185">Reference proteome</keyword>
<comment type="similarity">
    <text evidence="2">Belongs to the DoxX family.</text>
</comment>
<dbReference type="STRING" id="126156.SAMN05421670_1936"/>
<dbReference type="Proteomes" id="UP000198734">
    <property type="component" value="Unassembled WGS sequence"/>
</dbReference>
<feature type="transmembrane region" description="Helical" evidence="7">
    <location>
        <begin position="9"/>
        <end position="27"/>
    </location>
</feature>
<evidence type="ECO:0000313" key="9">
    <source>
        <dbReference type="Proteomes" id="UP000198734"/>
    </source>
</evidence>
<reference evidence="9" key="1">
    <citation type="submission" date="2016-10" db="EMBL/GenBank/DDBJ databases">
        <authorList>
            <person name="Varghese N."/>
            <person name="Submissions S."/>
        </authorList>
    </citation>
    <scope>NUCLEOTIDE SEQUENCE [LARGE SCALE GENOMIC DNA]</scope>
    <source>
        <strain evidence="9">DSM 11706</strain>
    </source>
</reference>
<keyword evidence="5 7" id="KW-1133">Transmembrane helix</keyword>
<dbReference type="InterPro" id="IPR032808">
    <property type="entry name" value="DoxX"/>
</dbReference>
<name>A0A1I5Y6H3_9BACI</name>
<evidence type="ECO:0000256" key="3">
    <source>
        <dbReference type="ARBA" id="ARBA00022475"/>
    </source>
</evidence>
<dbReference type="PANTHER" id="PTHR33452">
    <property type="entry name" value="OXIDOREDUCTASE CATD-RELATED"/>
    <property type="match status" value="1"/>
</dbReference>
<evidence type="ECO:0000256" key="6">
    <source>
        <dbReference type="ARBA" id="ARBA00023136"/>
    </source>
</evidence>
<dbReference type="GO" id="GO:0005886">
    <property type="term" value="C:plasma membrane"/>
    <property type="evidence" value="ECO:0007669"/>
    <property type="project" value="UniProtKB-SubCell"/>
</dbReference>
<dbReference type="RefSeq" id="WP_093536560.1">
    <property type="nucleotide sequence ID" value="NZ_CP183885.1"/>
</dbReference>
<evidence type="ECO:0000256" key="7">
    <source>
        <dbReference type="SAM" id="Phobius"/>
    </source>
</evidence>
<comment type="subcellular location">
    <subcellularLocation>
        <location evidence="1">Cell membrane</location>
        <topology evidence="1">Multi-pass membrane protein</topology>
    </subcellularLocation>
</comment>
<dbReference type="EMBL" id="FOXU01000002">
    <property type="protein sequence ID" value="SFQ39710.1"/>
    <property type="molecule type" value="Genomic_DNA"/>
</dbReference>
<keyword evidence="6 7" id="KW-0472">Membrane</keyword>
<organism evidence="8 9">
    <name type="scientific">Psychrobacillus psychrotolerans</name>
    <dbReference type="NCBI Taxonomy" id="126156"/>
    <lineage>
        <taxon>Bacteria</taxon>
        <taxon>Bacillati</taxon>
        <taxon>Bacillota</taxon>
        <taxon>Bacilli</taxon>
        <taxon>Bacillales</taxon>
        <taxon>Bacillaceae</taxon>
        <taxon>Psychrobacillus</taxon>
    </lineage>
</organism>
<sequence length="133" mass="14123">MKKQQLATLILRVVFGLMFLIHGIAKFQGGISNTVGYFEFLGLPGSLAYAIAIIELVGGALLVVGLGTRVISGLFAVIMLGAIFSAKLSFGLLGDGVSAGYELELVYLAIGIYFVLVNPINLSLDEKLSQKNK</sequence>
<dbReference type="OrthoDB" id="886570at2"/>
<dbReference type="PANTHER" id="PTHR33452:SF1">
    <property type="entry name" value="INNER MEMBRANE PROTEIN YPHA-RELATED"/>
    <property type="match status" value="1"/>
</dbReference>
<protein>
    <submittedName>
        <fullName evidence="8">Uncharacterized membrane protein YphA, DoxX/SURF4 family</fullName>
    </submittedName>
</protein>
<feature type="transmembrane region" description="Helical" evidence="7">
    <location>
        <begin position="105"/>
        <end position="124"/>
    </location>
</feature>
<evidence type="ECO:0000313" key="8">
    <source>
        <dbReference type="EMBL" id="SFQ39710.1"/>
    </source>
</evidence>
<gene>
    <name evidence="8" type="ORF">SAMN05421670_1936</name>
</gene>
<dbReference type="Pfam" id="PF07681">
    <property type="entry name" value="DoxX"/>
    <property type="match status" value="1"/>
</dbReference>
<evidence type="ECO:0000256" key="5">
    <source>
        <dbReference type="ARBA" id="ARBA00022989"/>
    </source>
</evidence>
<feature type="transmembrane region" description="Helical" evidence="7">
    <location>
        <begin position="73"/>
        <end position="93"/>
    </location>
</feature>
<dbReference type="AlphaFoldDB" id="A0A1I5Y6H3"/>
<proteinExistence type="inferred from homology"/>
<evidence type="ECO:0000256" key="4">
    <source>
        <dbReference type="ARBA" id="ARBA00022692"/>
    </source>
</evidence>
<accession>A0A1I5Y6H3</accession>
<dbReference type="InterPro" id="IPR051907">
    <property type="entry name" value="DoxX-like_oxidoreductase"/>
</dbReference>
<feature type="transmembrane region" description="Helical" evidence="7">
    <location>
        <begin position="47"/>
        <end position="66"/>
    </location>
</feature>